<comment type="caution">
    <text evidence="1">The sequence shown here is derived from an EMBL/GenBank/DDBJ whole genome shotgun (WGS) entry which is preliminary data.</text>
</comment>
<name>A0ABW6W7K8_9ACTN</name>
<dbReference type="Proteomes" id="UP001602245">
    <property type="component" value="Unassembled WGS sequence"/>
</dbReference>
<dbReference type="EMBL" id="JBIAZU010000001">
    <property type="protein sequence ID" value="MFF5288998.1"/>
    <property type="molecule type" value="Genomic_DNA"/>
</dbReference>
<keyword evidence="2" id="KW-1185">Reference proteome</keyword>
<reference evidence="1 2" key="1">
    <citation type="submission" date="2024-10" db="EMBL/GenBank/DDBJ databases">
        <title>The Natural Products Discovery Center: Release of the First 8490 Sequenced Strains for Exploring Actinobacteria Biosynthetic Diversity.</title>
        <authorList>
            <person name="Kalkreuter E."/>
            <person name="Kautsar S.A."/>
            <person name="Yang D."/>
            <person name="Bader C.D."/>
            <person name="Teijaro C.N."/>
            <person name="Fluegel L."/>
            <person name="Davis C.M."/>
            <person name="Simpson J.R."/>
            <person name="Lauterbach L."/>
            <person name="Steele A.D."/>
            <person name="Gui C."/>
            <person name="Meng S."/>
            <person name="Li G."/>
            <person name="Viehrig K."/>
            <person name="Ye F."/>
            <person name="Su P."/>
            <person name="Kiefer A.F."/>
            <person name="Nichols A."/>
            <person name="Cepeda A.J."/>
            <person name="Yan W."/>
            <person name="Fan B."/>
            <person name="Jiang Y."/>
            <person name="Adhikari A."/>
            <person name="Zheng C.-J."/>
            <person name="Schuster L."/>
            <person name="Cowan T.M."/>
            <person name="Smanski M.J."/>
            <person name="Chevrette M.G."/>
            <person name="De Carvalho L.P.S."/>
            <person name="Shen B."/>
        </authorList>
    </citation>
    <scope>NUCLEOTIDE SEQUENCE [LARGE SCALE GENOMIC DNA]</scope>
    <source>
        <strain evidence="1 2">NPDC000087</strain>
    </source>
</reference>
<sequence>MGVDAGTNGDPERGAVLLIRVWAGPDPDSFRARLLRLDEGGAAGVPYAATANPDEVSRLVRGWLDEFLGRSSPPSG</sequence>
<dbReference type="RefSeq" id="WP_026205218.1">
    <property type="nucleotide sequence ID" value="NZ_JBIAZU010000001.1"/>
</dbReference>
<evidence type="ECO:0000313" key="2">
    <source>
        <dbReference type="Proteomes" id="UP001602245"/>
    </source>
</evidence>
<accession>A0ABW6W7K8</accession>
<gene>
    <name evidence="1" type="ORF">ACFY35_06150</name>
</gene>
<evidence type="ECO:0000313" key="1">
    <source>
        <dbReference type="EMBL" id="MFF5288998.1"/>
    </source>
</evidence>
<protein>
    <submittedName>
        <fullName evidence="1">Uncharacterized protein</fullName>
    </submittedName>
</protein>
<proteinExistence type="predicted"/>
<organism evidence="1 2">
    <name type="scientific">Paractinoplanes globisporus</name>
    <dbReference type="NCBI Taxonomy" id="113565"/>
    <lineage>
        <taxon>Bacteria</taxon>
        <taxon>Bacillati</taxon>
        <taxon>Actinomycetota</taxon>
        <taxon>Actinomycetes</taxon>
        <taxon>Micromonosporales</taxon>
        <taxon>Micromonosporaceae</taxon>
        <taxon>Paractinoplanes</taxon>
    </lineage>
</organism>